<reference evidence="6" key="1">
    <citation type="journal article" date="2019" name="Int. J. Syst. Evol. Microbiol.">
        <title>The Global Catalogue of Microorganisms (GCM) 10K type strain sequencing project: providing services to taxonomists for standard genome sequencing and annotation.</title>
        <authorList>
            <consortium name="The Broad Institute Genomics Platform"/>
            <consortium name="The Broad Institute Genome Sequencing Center for Infectious Disease"/>
            <person name="Wu L."/>
            <person name="Ma J."/>
        </authorList>
    </citation>
    <scope>NUCLEOTIDE SEQUENCE [LARGE SCALE GENOMIC DNA]</scope>
    <source>
        <strain evidence="6">CGMCC 4.1721</strain>
    </source>
</reference>
<evidence type="ECO:0000313" key="6">
    <source>
        <dbReference type="Proteomes" id="UP001596208"/>
    </source>
</evidence>
<keyword evidence="2" id="KW-0119">Carbohydrate metabolism</keyword>
<keyword evidence="1" id="KW-0326">Glycosidase</keyword>
<evidence type="ECO:0000256" key="2">
    <source>
        <dbReference type="ARBA" id="ARBA00023326"/>
    </source>
</evidence>
<name>A0ABW0B1G2_9ACTN</name>
<dbReference type="RefSeq" id="WP_053930182.1">
    <property type="nucleotide sequence ID" value="NZ_JBFADZ010000026.1"/>
</dbReference>
<dbReference type="CDD" id="cd00063">
    <property type="entry name" value="FN3"/>
    <property type="match status" value="1"/>
</dbReference>
<comment type="caution">
    <text evidence="5">The sequence shown here is derived from an EMBL/GenBank/DDBJ whole genome shotgun (WGS) entry which is preliminary data.</text>
</comment>
<dbReference type="EMBL" id="JBHSKI010000004">
    <property type="protein sequence ID" value="MFC5171035.1"/>
    <property type="molecule type" value="Genomic_DNA"/>
</dbReference>
<dbReference type="Gene3D" id="2.60.40.10">
    <property type="entry name" value="Immunoglobulins"/>
    <property type="match status" value="1"/>
</dbReference>
<evidence type="ECO:0000313" key="5">
    <source>
        <dbReference type="EMBL" id="MFC5171035.1"/>
    </source>
</evidence>
<dbReference type="InterPro" id="IPR013783">
    <property type="entry name" value="Ig-like_fold"/>
</dbReference>
<evidence type="ECO:0000259" key="4">
    <source>
        <dbReference type="SMART" id="SM00060"/>
    </source>
</evidence>
<gene>
    <name evidence="5" type="ORF">ACFPRK_10590</name>
</gene>
<organism evidence="5 6">
    <name type="scientific">Streptomyces mutomycini</name>
    <dbReference type="NCBI Taxonomy" id="284036"/>
    <lineage>
        <taxon>Bacteria</taxon>
        <taxon>Bacillati</taxon>
        <taxon>Actinomycetota</taxon>
        <taxon>Actinomycetes</taxon>
        <taxon>Kitasatosporales</taxon>
        <taxon>Streptomycetaceae</taxon>
        <taxon>Streptomyces</taxon>
    </lineage>
</organism>
<keyword evidence="6" id="KW-1185">Reference proteome</keyword>
<evidence type="ECO:0000256" key="3">
    <source>
        <dbReference type="SAM" id="MobiDB-lite"/>
    </source>
</evidence>
<evidence type="ECO:0000256" key="1">
    <source>
        <dbReference type="ARBA" id="ARBA00023295"/>
    </source>
</evidence>
<dbReference type="SMART" id="SM00060">
    <property type="entry name" value="FN3"/>
    <property type="match status" value="1"/>
</dbReference>
<feature type="region of interest" description="Disordered" evidence="3">
    <location>
        <begin position="152"/>
        <end position="210"/>
    </location>
</feature>
<dbReference type="SUPFAM" id="SSF49265">
    <property type="entry name" value="Fibronectin type III"/>
    <property type="match status" value="1"/>
</dbReference>
<feature type="compositionally biased region" description="Polar residues" evidence="3">
    <location>
        <begin position="158"/>
        <end position="178"/>
    </location>
</feature>
<dbReference type="InterPro" id="IPR036116">
    <property type="entry name" value="FN3_sf"/>
</dbReference>
<proteinExistence type="predicted"/>
<dbReference type="InterPro" id="IPR003961">
    <property type="entry name" value="FN3_dom"/>
</dbReference>
<sequence length="210" mass="21458">MILFDKDTPGAWLTGTGFRGNRVQICGLKPGHRYLVAAATWNAAGGGLPGLARPVMVGGGIPAAPTGLRVTTVDPTTVELDWNGAKSAAGYQLWVSNIKDGGTTPPEADENIIEDTLYGVGFLFPGVWNFQFCVTAVNGSLESDKFNCVIPPHPDGNAPTNPGGSALNPSPSARTAASDTVDIGSLTTLRNPDGTGSPVAVGAGVNGGDR</sequence>
<accession>A0ABW0B1G2</accession>
<protein>
    <recommendedName>
        <fullName evidence="4">Fibronectin type-III domain-containing protein</fullName>
    </recommendedName>
</protein>
<feature type="domain" description="Fibronectin type-III" evidence="4">
    <location>
        <begin position="62"/>
        <end position="143"/>
    </location>
</feature>
<keyword evidence="2" id="KW-0624">Polysaccharide degradation</keyword>
<dbReference type="Proteomes" id="UP001596208">
    <property type="component" value="Unassembled WGS sequence"/>
</dbReference>
<keyword evidence="1" id="KW-0378">Hydrolase</keyword>